<dbReference type="GeneID" id="29066428"/>
<feature type="region of interest" description="Disordered" evidence="1">
    <location>
        <begin position="48"/>
        <end position="89"/>
    </location>
</feature>
<dbReference type="Pfam" id="PF24013">
    <property type="entry name" value="DUF7327"/>
    <property type="match status" value="1"/>
</dbReference>
<evidence type="ECO:0000256" key="1">
    <source>
        <dbReference type="SAM" id="MobiDB-lite"/>
    </source>
</evidence>
<accession>A0A1C9EH19</accession>
<gene>
    <name evidence="2" type="ORF">SEA_TONENILI_30</name>
</gene>
<dbReference type="KEGG" id="vg:29066428"/>
<evidence type="ECO:0000313" key="2">
    <source>
        <dbReference type="EMBL" id="AON96781.1"/>
    </source>
</evidence>
<evidence type="ECO:0000313" key="3">
    <source>
        <dbReference type="Proteomes" id="UP000204231"/>
    </source>
</evidence>
<dbReference type="RefSeq" id="YP_009287894.1">
    <property type="nucleotide sequence ID" value="NC_031080.1"/>
</dbReference>
<dbReference type="Proteomes" id="UP000204231">
    <property type="component" value="Segment"/>
</dbReference>
<feature type="compositionally biased region" description="Basic and acidic residues" evidence="1">
    <location>
        <begin position="69"/>
        <end position="79"/>
    </location>
</feature>
<dbReference type="InterPro" id="IPR055751">
    <property type="entry name" value="DUF7327"/>
</dbReference>
<reference evidence="2 3" key="1">
    <citation type="submission" date="2016-08" db="EMBL/GenBank/DDBJ databases">
        <authorList>
            <person name="Acevedo E."/>
            <person name="Azhar M."/>
            <person name="Golebiewska U.P."/>
            <person name="Grzywna D."/>
            <person name="Guardiola R."/>
            <person name="Jackson O."/>
            <person name="John N."/>
            <person name="Kanavatsas C."/>
            <person name="Khan S."/>
            <person name="Leong J."/>
            <person name="Mansilla E."/>
            <person name="Muladjanov Y."/>
            <person name="Nouel J."/>
            <person name="Oh S."/>
            <person name="Oppedisano M."/>
            <person name="Sajid A."/>
            <person name="Samper M."/>
            <person name="Ugbeva O."/>
            <person name="Delesalle V.A."/>
            <person name="Garlena R.A."/>
            <person name="Russell D.A."/>
            <person name="Pope W.H."/>
            <person name="Jacobs-Sera D."/>
            <person name="Hendrix R.W."/>
            <person name="Hatfull G.F."/>
        </authorList>
    </citation>
    <scope>NUCLEOTIDE SEQUENCE [LARGE SCALE GENOMIC DNA]</scope>
</reference>
<proteinExistence type="predicted"/>
<dbReference type="EMBL" id="KX752698">
    <property type="protein sequence ID" value="AON96781.1"/>
    <property type="molecule type" value="Genomic_DNA"/>
</dbReference>
<organism evidence="2 3">
    <name type="scientific">Mycobacterium phage Tonenili</name>
    <dbReference type="NCBI Taxonomy" id="1891703"/>
    <lineage>
        <taxon>Viruses</taxon>
        <taxon>Duplodnaviria</taxon>
        <taxon>Heunggongvirae</taxon>
        <taxon>Uroviricota</taxon>
        <taxon>Caudoviricetes</taxon>
        <taxon>Ceeclamvirinae</taxon>
        <taxon>Bixzunavirus</taxon>
        <taxon>Bixzunavirus tonenili</taxon>
    </lineage>
</organism>
<protein>
    <submittedName>
        <fullName evidence="2">Uncharacterized protein</fullName>
    </submittedName>
</protein>
<keyword evidence="3" id="KW-1185">Reference proteome</keyword>
<name>A0A1C9EH19_9CAUD</name>
<sequence>MAVVAAPVITISGLFFAAPALAGGLQSDVLCSSNVAYRNSPAHAKECKDISIGSHGGGGGWVDSDGDGIGDKVDRHPDDASNGGGDGGE</sequence>